<dbReference type="InterPro" id="IPR024047">
    <property type="entry name" value="MM3350-like_sf"/>
</dbReference>
<dbReference type="Proteomes" id="UP001432000">
    <property type="component" value="Chromosome"/>
</dbReference>
<accession>A0ABZ2PJS6</accession>
<dbReference type="Gene3D" id="3.10.290.30">
    <property type="entry name" value="MM3350-like"/>
    <property type="match status" value="1"/>
</dbReference>
<feature type="domain" description="Plasmid pRiA4b Orf3-like" evidence="2">
    <location>
        <begin position="47"/>
        <end position="172"/>
    </location>
</feature>
<gene>
    <name evidence="3" type="ORF">WDS16_15385</name>
</gene>
<organism evidence="3 4">
    <name type="scientific">Rhodococcus sovatensis</name>
    <dbReference type="NCBI Taxonomy" id="1805840"/>
    <lineage>
        <taxon>Bacteria</taxon>
        <taxon>Bacillati</taxon>
        <taxon>Actinomycetota</taxon>
        <taxon>Actinomycetes</taxon>
        <taxon>Mycobacteriales</taxon>
        <taxon>Nocardiaceae</taxon>
        <taxon>Rhodococcus</taxon>
    </lineage>
</organism>
<dbReference type="EMBL" id="CP147846">
    <property type="protein sequence ID" value="WXG66666.1"/>
    <property type="molecule type" value="Genomic_DNA"/>
</dbReference>
<feature type="region of interest" description="Disordered" evidence="1">
    <location>
        <begin position="1"/>
        <end position="32"/>
    </location>
</feature>
<evidence type="ECO:0000259" key="2">
    <source>
        <dbReference type="Pfam" id="PF07929"/>
    </source>
</evidence>
<keyword evidence="4" id="KW-1185">Reference proteome</keyword>
<dbReference type="InterPro" id="IPR012912">
    <property type="entry name" value="Plasmid_pRiA4b_Orf3-like"/>
</dbReference>
<evidence type="ECO:0000313" key="3">
    <source>
        <dbReference type="EMBL" id="WXG66666.1"/>
    </source>
</evidence>
<proteinExistence type="predicted"/>
<dbReference type="SUPFAM" id="SSF159941">
    <property type="entry name" value="MM3350-like"/>
    <property type="match status" value="1"/>
</dbReference>
<dbReference type="RefSeq" id="WP_338886110.1">
    <property type="nucleotide sequence ID" value="NZ_CP147846.1"/>
</dbReference>
<name>A0ABZ2PJS6_9NOCA</name>
<sequence length="452" mass="48987">MRNGTGRARHLTLVPDLPAEPSRLRPRRNDPAQKATIGGYSEMVQLTMDVQLAIEGRTVWRRIRVRSDLLLPEFHAILQAAMGWSGQDAYTMTLAEGSAAHAYCAPEVLAAGESGQLGDHVRVDSLLASPGDTLHYRCDDWVHVVRVHSVDTDIDDLRPTCLDGAEQCPPDEGVVAPTAHSPSHTRSTPVADANDRLRRAWTSRSVEAESAAASPLVARFLRRVVGAPVPRLIELLPRCELTIESSVDLAVAQIAMAKVTWFLQLVGDLGVRLTDDGHLPPAVVELLGDQLDWGIGWVGTSDRETDHHQATDLREAARGMGVVRVLKGTLVRTKAGSLLVDDPIALWHHCAARLPLGRQDYEQDSGTLYLVALAASASAAQRDDMVVESMHASRWGGGDDAFEAQNAAHPTVAFLDLIGAHGPLFYLGNGGSDSPGWARRFARDALRTQKSL</sequence>
<protein>
    <recommendedName>
        <fullName evidence="2">Plasmid pRiA4b Orf3-like domain-containing protein</fullName>
    </recommendedName>
</protein>
<reference evidence="3 4" key="1">
    <citation type="submission" date="2024-03" db="EMBL/GenBank/DDBJ databases">
        <title>Natural products discovery in diverse microorganisms through a two-stage MS feature dereplication strategy.</title>
        <authorList>
            <person name="Zhang R."/>
        </authorList>
    </citation>
    <scope>NUCLEOTIDE SEQUENCE [LARGE SCALE GENOMIC DNA]</scope>
    <source>
        <strain evidence="3 4">18930</strain>
    </source>
</reference>
<evidence type="ECO:0000256" key="1">
    <source>
        <dbReference type="SAM" id="MobiDB-lite"/>
    </source>
</evidence>
<dbReference type="Pfam" id="PF07929">
    <property type="entry name" value="PRiA4_ORF3"/>
    <property type="match status" value="1"/>
</dbReference>
<evidence type="ECO:0000313" key="4">
    <source>
        <dbReference type="Proteomes" id="UP001432000"/>
    </source>
</evidence>